<comment type="caution">
    <text evidence="2">The sequence shown here is derived from an EMBL/GenBank/DDBJ whole genome shotgun (WGS) entry which is preliminary data.</text>
</comment>
<dbReference type="PROSITE" id="PS50042">
    <property type="entry name" value="CNMP_BINDING_3"/>
    <property type="match status" value="1"/>
</dbReference>
<dbReference type="InterPro" id="IPR000595">
    <property type="entry name" value="cNMP-bd_dom"/>
</dbReference>
<dbReference type="InterPro" id="IPR018488">
    <property type="entry name" value="cNMP-bd_CS"/>
</dbReference>
<dbReference type="PANTHER" id="PTHR24567:SF74">
    <property type="entry name" value="HTH-TYPE TRANSCRIPTIONAL REGULATOR ARCR"/>
    <property type="match status" value="1"/>
</dbReference>
<organism evidence="2 3">
    <name type="scientific">Mariprofundus erugo</name>
    <dbReference type="NCBI Taxonomy" id="2528639"/>
    <lineage>
        <taxon>Bacteria</taxon>
        <taxon>Pseudomonadati</taxon>
        <taxon>Pseudomonadota</taxon>
        <taxon>Candidatius Mariprofundia</taxon>
        <taxon>Mariprofundales</taxon>
        <taxon>Mariprofundaceae</taxon>
        <taxon>Mariprofundus</taxon>
    </lineage>
</organism>
<dbReference type="GO" id="GO:0003700">
    <property type="term" value="F:DNA-binding transcription factor activity"/>
    <property type="evidence" value="ECO:0007669"/>
    <property type="project" value="TreeGrafter"/>
</dbReference>
<proteinExistence type="predicted"/>
<dbReference type="Pfam" id="PF00027">
    <property type="entry name" value="cNMP_binding"/>
    <property type="match status" value="1"/>
</dbReference>
<evidence type="ECO:0000259" key="1">
    <source>
        <dbReference type="PROSITE" id="PS50042"/>
    </source>
</evidence>
<dbReference type="InterPro" id="IPR018490">
    <property type="entry name" value="cNMP-bd_dom_sf"/>
</dbReference>
<evidence type="ECO:0000313" key="2">
    <source>
        <dbReference type="EMBL" id="TLS66487.1"/>
    </source>
</evidence>
<dbReference type="SUPFAM" id="SSF51206">
    <property type="entry name" value="cAMP-binding domain-like"/>
    <property type="match status" value="1"/>
</dbReference>
<dbReference type="GO" id="GO:0005829">
    <property type="term" value="C:cytosol"/>
    <property type="evidence" value="ECO:0007669"/>
    <property type="project" value="TreeGrafter"/>
</dbReference>
<dbReference type="Gene3D" id="2.60.120.10">
    <property type="entry name" value="Jelly Rolls"/>
    <property type="match status" value="1"/>
</dbReference>
<dbReference type="InterPro" id="IPR050397">
    <property type="entry name" value="Env_Response_Regulators"/>
</dbReference>
<reference evidence="2 3" key="1">
    <citation type="journal article" date="2019" name="Appl. Environ. Microbiol.">
        <title>Environmental Evidence and Genomic Insight of Iron-oxidizing Bacteria Preference Towards More Corrosion Resistant Stainless Steel at Higher Salinities.</title>
        <authorList>
            <person name="Garrison C.E."/>
            <person name="Price K.A."/>
            <person name="Field E.K."/>
        </authorList>
    </citation>
    <scope>NUCLEOTIDE SEQUENCE [LARGE SCALE GENOMIC DNA]</scope>
    <source>
        <strain evidence="2 3">P3</strain>
    </source>
</reference>
<sequence length="156" mass="17147">MDIEVAWIEQNVIKTALTEEQRSQLQGVVTVAAVAKGETIVREGEKGGVLYLVRSGAVDIFQQIDGQEQLLTGLGEGAMIGEVTFLSGELATATVVASKDSVVYMMNRDGFARLMQTSHELVFALFTYMLLYESSMIRKLKADQVKMMSFMSGSHK</sequence>
<dbReference type="AlphaFoldDB" id="A0A5R9GQD1"/>
<dbReference type="EMBL" id="VBRY01000009">
    <property type="protein sequence ID" value="TLS66487.1"/>
    <property type="molecule type" value="Genomic_DNA"/>
</dbReference>
<accession>A0A5R9GQD1</accession>
<gene>
    <name evidence="2" type="ORF">FEF65_09975</name>
</gene>
<keyword evidence="3" id="KW-1185">Reference proteome</keyword>
<dbReference type="InterPro" id="IPR014710">
    <property type="entry name" value="RmlC-like_jellyroll"/>
</dbReference>
<feature type="domain" description="Cyclic nucleotide-binding" evidence="1">
    <location>
        <begin position="13"/>
        <end position="115"/>
    </location>
</feature>
<dbReference type="SMART" id="SM00100">
    <property type="entry name" value="cNMP"/>
    <property type="match status" value="1"/>
</dbReference>
<dbReference type="RefSeq" id="WP_138239668.1">
    <property type="nucleotide sequence ID" value="NZ_VBRY01000009.1"/>
</dbReference>
<evidence type="ECO:0000313" key="3">
    <source>
        <dbReference type="Proteomes" id="UP000306585"/>
    </source>
</evidence>
<protein>
    <submittedName>
        <fullName evidence="2">Cyclic nucleotide-binding domain-containing protein</fullName>
    </submittedName>
</protein>
<dbReference type="PROSITE" id="PS00888">
    <property type="entry name" value="CNMP_BINDING_1"/>
    <property type="match status" value="1"/>
</dbReference>
<dbReference type="Proteomes" id="UP000306585">
    <property type="component" value="Unassembled WGS sequence"/>
</dbReference>
<dbReference type="PANTHER" id="PTHR24567">
    <property type="entry name" value="CRP FAMILY TRANSCRIPTIONAL REGULATORY PROTEIN"/>
    <property type="match status" value="1"/>
</dbReference>
<dbReference type="OrthoDB" id="3182344at2"/>
<dbReference type="CDD" id="cd00038">
    <property type="entry name" value="CAP_ED"/>
    <property type="match status" value="1"/>
</dbReference>
<name>A0A5R9GQD1_9PROT</name>